<dbReference type="SMART" id="SM00858">
    <property type="entry name" value="SAF"/>
    <property type="match status" value="1"/>
</dbReference>
<organism evidence="2 3">
    <name type="scientific">Nocardioides iriomotensis</name>
    <dbReference type="NCBI Taxonomy" id="715784"/>
    <lineage>
        <taxon>Bacteria</taxon>
        <taxon>Bacillati</taxon>
        <taxon>Actinomycetota</taxon>
        <taxon>Actinomycetes</taxon>
        <taxon>Propionibacteriales</taxon>
        <taxon>Nocardioidaceae</taxon>
        <taxon>Nocardioides</taxon>
    </lineage>
</organism>
<name>A0A4Q5IRS9_9ACTN</name>
<dbReference type="InterPro" id="IPR013974">
    <property type="entry name" value="SAF"/>
</dbReference>
<evidence type="ECO:0000259" key="1">
    <source>
        <dbReference type="SMART" id="SM00858"/>
    </source>
</evidence>
<dbReference type="Proteomes" id="UP000291189">
    <property type="component" value="Unassembled WGS sequence"/>
</dbReference>
<keyword evidence="3" id="KW-1185">Reference proteome</keyword>
<dbReference type="OrthoDB" id="4808509at2"/>
<proteinExistence type="predicted"/>
<protein>
    <submittedName>
        <fullName evidence="2">Pilus assembly protein CpaB</fullName>
    </submittedName>
</protein>
<evidence type="ECO:0000313" key="2">
    <source>
        <dbReference type="EMBL" id="RYU08417.1"/>
    </source>
</evidence>
<sequence length="216" mass="22186">MTSAPVPRPRRGRGWRRLRRAVLARRRPLAAVLAGLAVLAGVRAYAAPPPPTVPVLTAAHDIAPGATVGPGDLVTRPLPPEAVPSGVVRSAAEALGRTTTGPVRAGEPLTDVRLLTADLLAHHAGDVAAPVRIGDPGTARLLRVGDRISLYAADPQGEQEPVEAASRVPVIALPRPRDEGVSAVSGALVVVAVPPETARRLAGLGVSSFLSAVIVR</sequence>
<dbReference type="RefSeq" id="WP_129989811.1">
    <property type="nucleotide sequence ID" value="NZ_SDPU01000046.1"/>
</dbReference>
<reference evidence="2 3" key="1">
    <citation type="submission" date="2019-01" db="EMBL/GenBank/DDBJ databases">
        <title>Nocardioides guangzhouensis sp. nov., an actinobacterium isolated from soil.</title>
        <authorList>
            <person name="Fu Y."/>
            <person name="Cai Y."/>
            <person name="Lin Z."/>
            <person name="Chen P."/>
        </authorList>
    </citation>
    <scope>NUCLEOTIDE SEQUENCE [LARGE SCALE GENOMIC DNA]</scope>
    <source>
        <strain evidence="2 3">NBRC 105384</strain>
    </source>
</reference>
<dbReference type="EMBL" id="SDPU01000046">
    <property type="protein sequence ID" value="RYU08417.1"/>
    <property type="molecule type" value="Genomic_DNA"/>
</dbReference>
<evidence type="ECO:0000313" key="3">
    <source>
        <dbReference type="Proteomes" id="UP000291189"/>
    </source>
</evidence>
<gene>
    <name evidence="2" type="ORF">ETU37_22915</name>
</gene>
<accession>A0A4Q5IRS9</accession>
<feature type="domain" description="SAF" evidence="1">
    <location>
        <begin position="53"/>
        <end position="115"/>
    </location>
</feature>
<comment type="caution">
    <text evidence="2">The sequence shown here is derived from an EMBL/GenBank/DDBJ whole genome shotgun (WGS) entry which is preliminary data.</text>
</comment>
<dbReference type="CDD" id="cd11614">
    <property type="entry name" value="SAF_CpaB_FlgA_like"/>
    <property type="match status" value="1"/>
</dbReference>
<dbReference type="Pfam" id="PF08666">
    <property type="entry name" value="SAF"/>
    <property type="match status" value="1"/>
</dbReference>
<dbReference type="AlphaFoldDB" id="A0A4Q5IRS9"/>